<evidence type="ECO:0000313" key="1">
    <source>
        <dbReference type="EMBL" id="MCW8345820.1"/>
    </source>
</evidence>
<organism evidence="1 2">
    <name type="scientific">Vibrio qingdaonensis</name>
    <dbReference type="NCBI Taxonomy" id="2829491"/>
    <lineage>
        <taxon>Bacteria</taxon>
        <taxon>Pseudomonadati</taxon>
        <taxon>Pseudomonadota</taxon>
        <taxon>Gammaproteobacteria</taxon>
        <taxon>Vibrionales</taxon>
        <taxon>Vibrionaceae</taxon>
        <taxon>Vibrio</taxon>
    </lineage>
</organism>
<dbReference type="AlphaFoldDB" id="A0A9X3CM48"/>
<protein>
    <submittedName>
        <fullName evidence="1">Uncharacterized protein</fullName>
    </submittedName>
</protein>
<sequence length="105" mass="11549">MLLERIAEIIELTDSDHLARAMEIFNQSGSVSDEYLPFLNAVFEQAPELLVTRLTKLGFKGTIVIAQVNHAAGVKGYVLYDSERVTNVETLMPAPNEAVLSPTES</sequence>
<evidence type="ECO:0000313" key="2">
    <source>
        <dbReference type="Proteomes" id="UP001155587"/>
    </source>
</evidence>
<comment type="caution">
    <text evidence="1">The sequence shown here is derived from an EMBL/GenBank/DDBJ whole genome shotgun (WGS) entry which is preliminary data.</text>
</comment>
<reference evidence="1" key="1">
    <citation type="submission" date="2022-02" db="EMBL/GenBank/DDBJ databases">
        <title>Vibrio sp. nov, a new bacterium isolated from seawater.</title>
        <authorList>
            <person name="Yuan Y."/>
        </authorList>
    </citation>
    <scope>NUCLEOTIDE SEQUENCE</scope>
    <source>
        <strain evidence="1">ZSDZ65</strain>
    </source>
</reference>
<gene>
    <name evidence="1" type="ORF">MD535_07335</name>
</gene>
<name>A0A9X3CM48_9VIBR</name>
<proteinExistence type="predicted"/>
<keyword evidence="2" id="KW-1185">Reference proteome</keyword>
<dbReference type="RefSeq" id="WP_265674229.1">
    <property type="nucleotide sequence ID" value="NZ_JAKRRY010000007.1"/>
</dbReference>
<dbReference type="Proteomes" id="UP001155587">
    <property type="component" value="Unassembled WGS sequence"/>
</dbReference>
<dbReference type="EMBL" id="JAKRRY010000007">
    <property type="protein sequence ID" value="MCW8345820.1"/>
    <property type="molecule type" value="Genomic_DNA"/>
</dbReference>
<accession>A0A9X3CM48</accession>